<keyword evidence="3" id="KW-0808">Transferase</keyword>
<evidence type="ECO:0000259" key="1">
    <source>
        <dbReference type="Pfam" id="PF00534"/>
    </source>
</evidence>
<dbReference type="Proteomes" id="UP000004324">
    <property type="component" value="Unassembled WGS sequence"/>
</dbReference>
<dbReference type="PATRIC" id="fig|1149862.3.peg.4743"/>
<dbReference type="Pfam" id="PF13439">
    <property type="entry name" value="Glyco_transf_4"/>
    <property type="match status" value="1"/>
</dbReference>
<dbReference type="GO" id="GO:0016757">
    <property type="term" value="F:glycosyltransferase activity"/>
    <property type="evidence" value="ECO:0007669"/>
    <property type="project" value="InterPro"/>
</dbReference>
<dbReference type="AlphaFoldDB" id="I9AST0"/>
<dbReference type="SUPFAM" id="SSF53756">
    <property type="entry name" value="UDP-Glycosyltransferase/glycogen phosphorylase"/>
    <property type="match status" value="1"/>
</dbReference>
<dbReference type="CDD" id="cd03801">
    <property type="entry name" value="GT4_PimA-like"/>
    <property type="match status" value="1"/>
</dbReference>
<feature type="domain" description="Glycosyltransferase subfamily 4-like N-terminal" evidence="2">
    <location>
        <begin position="13"/>
        <end position="158"/>
    </location>
</feature>
<dbReference type="Gene3D" id="3.40.50.2000">
    <property type="entry name" value="Glycogen Phosphorylase B"/>
    <property type="match status" value="2"/>
</dbReference>
<dbReference type="Pfam" id="PF00534">
    <property type="entry name" value="Glycos_transf_1"/>
    <property type="match status" value="1"/>
</dbReference>
<comment type="caution">
    <text evidence="3">The sequence shown here is derived from an EMBL/GenBank/DDBJ whole genome shotgun (WGS) entry which is preliminary data.</text>
</comment>
<dbReference type="InterPro" id="IPR001296">
    <property type="entry name" value="Glyco_trans_1"/>
</dbReference>
<sequence>MKNILLIVPRLNIGGAETYVATVALGLKERGFNVFVASGGGILARSIAKKGIKHCFLPIRVNAMLAAYLLEKIIKKYRIDVIHANSAAAGIVAVKVKQKINIPVVYTAHGVFGHNAKEMRINDCDRIICVSEFVRQYAIKKGFLSEKLLTVYSGIDLHKFQPNLKKTQVIRKNSNIPEDSFTIAIVSRIKNLRNKGHADILSILERYKGAENWHLMVIGKGKGMWSLQYHIWKKHLSNRVHTLGHIVNVQEVLDGCDAVVLPSMFETFGLVLAEAMAMEKPVITYAVGGTPEVIHDQHTGYLVEKDNIGELYEKLAILASDKTRCYAMGKKGRLWVRDKFSSDVMMDKVISIYQELLSR</sequence>
<dbReference type="PANTHER" id="PTHR45947">
    <property type="entry name" value="SULFOQUINOVOSYL TRANSFERASE SQD2"/>
    <property type="match status" value="1"/>
</dbReference>
<gene>
    <name evidence="3" type="ORF">FB4_1701</name>
</gene>
<dbReference type="OrthoDB" id="3199616at2"/>
<keyword evidence="4" id="KW-1185">Reference proteome</keyword>
<accession>I9AST0</accession>
<reference evidence="3 4" key="1">
    <citation type="journal article" date="2012" name="J. Bacteriol.">
        <title>Draft Genome Sequences for Two Metal-Reducing Pelosinus fermentans Strains Isolated from a Cr(VI)-Contaminated Site and for Type Strain R7.</title>
        <authorList>
            <person name="Brown S.D."/>
            <person name="Podar M."/>
            <person name="Klingeman D.M."/>
            <person name="Johnson C.M."/>
            <person name="Yang Z.K."/>
            <person name="Utturkar S.M."/>
            <person name="Land M.L."/>
            <person name="Mosher J.J."/>
            <person name="Hurt R.A.Jr."/>
            <person name="Phelps T.J."/>
            <person name="Palumbo A.V."/>
            <person name="Arkin A.P."/>
            <person name="Hazen T.C."/>
            <person name="Elias D.A."/>
        </authorList>
    </citation>
    <scope>NUCLEOTIDE SEQUENCE [LARGE SCALE GENOMIC DNA]</scope>
    <source>
        <strain evidence="3 4">B4</strain>
    </source>
</reference>
<proteinExistence type="predicted"/>
<name>I9AST0_9FIRM</name>
<dbReference type="EMBL" id="AKVJ01000076">
    <property type="protein sequence ID" value="EIW16012.1"/>
    <property type="molecule type" value="Genomic_DNA"/>
</dbReference>
<dbReference type="PANTHER" id="PTHR45947:SF3">
    <property type="entry name" value="SULFOQUINOVOSYL TRANSFERASE SQD2"/>
    <property type="match status" value="1"/>
</dbReference>
<evidence type="ECO:0000313" key="3">
    <source>
        <dbReference type="EMBL" id="EIW16012.1"/>
    </source>
</evidence>
<organism evidence="3 4">
    <name type="scientific">Pelosinus fermentans B4</name>
    <dbReference type="NCBI Taxonomy" id="1149862"/>
    <lineage>
        <taxon>Bacteria</taxon>
        <taxon>Bacillati</taxon>
        <taxon>Bacillota</taxon>
        <taxon>Negativicutes</taxon>
        <taxon>Selenomonadales</taxon>
        <taxon>Sporomusaceae</taxon>
        <taxon>Pelosinus</taxon>
    </lineage>
</organism>
<evidence type="ECO:0000313" key="4">
    <source>
        <dbReference type="Proteomes" id="UP000004324"/>
    </source>
</evidence>
<dbReference type="InterPro" id="IPR028098">
    <property type="entry name" value="Glyco_trans_4-like_N"/>
</dbReference>
<evidence type="ECO:0000259" key="2">
    <source>
        <dbReference type="Pfam" id="PF13439"/>
    </source>
</evidence>
<dbReference type="InterPro" id="IPR050194">
    <property type="entry name" value="Glycosyltransferase_grp1"/>
</dbReference>
<feature type="domain" description="Glycosyl transferase family 1" evidence="1">
    <location>
        <begin position="169"/>
        <end position="334"/>
    </location>
</feature>
<protein>
    <submittedName>
        <fullName evidence="3">Glycosyl transferase group 1</fullName>
    </submittedName>
</protein>